<organism evidence="1 2">
    <name type="scientific">Vagococcus fessus</name>
    <dbReference type="NCBI Taxonomy" id="120370"/>
    <lineage>
        <taxon>Bacteria</taxon>
        <taxon>Bacillati</taxon>
        <taxon>Bacillota</taxon>
        <taxon>Bacilli</taxon>
        <taxon>Lactobacillales</taxon>
        <taxon>Enterococcaceae</taxon>
        <taxon>Vagococcus</taxon>
    </lineage>
</organism>
<dbReference type="InterPro" id="IPR010982">
    <property type="entry name" value="Lambda_DNA-bd_dom_sf"/>
</dbReference>
<proteinExistence type="predicted"/>
<dbReference type="EMBL" id="NGJY01000004">
    <property type="protein sequence ID" value="RSU01931.1"/>
    <property type="molecule type" value="Genomic_DNA"/>
</dbReference>
<reference evidence="1 2" key="1">
    <citation type="submission" date="2017-05" db="EMBL/GenBank/DDBJ databases">
        <title>Vagococcus spp. assemblies.</title>
        <authorList>
            <person name="Gulvik C.A."/>
        </authorList>
    </citation>
    <scope>NUCLEOTIDE SEQUENCE [LARGE SCALE GENOMIC DNA]</scope>
    <source>
        <strain evidence="1 2">CCUG 41755</strain>
    </source>
</reference>
<evidence type="ECO:0000313" key="2">
    <source>
        <dbReference type="Proteomes" id="UP000287101"/>
    </source>
</evidence>
<comment type="caution">
    <text evidence="1">The sequence shown here is derived from an EMBL/GenBank/DDBJ whole genome shotgun (WGS) entry which is preliminary data.</text>
</comment>
<dbReference type="AlphaFoldDB" id="A0A430A5A1"/>
<accession>A0A430A5A1</accession>
<protein>
    <submittedName>
        <fullName evidence="1">Phage repressor protein</fullName>
    </submittedName>
</protein>
<gene>
    <name evidence="1" type="ORF">CBF31_09180</name>
</gene>
<keyword evidence="2" id="KW-1185">Reference proteome</keyword>
<name>A0A430A5A1_9ENTE</name>
<dbReference type="OrthoDB" id="2224275at2"/>
<dbReference type="GO" id="GO:0003677">
    <property type="term" value="F:DNA binding"/>
    <property type="evidence" value="ECO:0007669"/>
    <property type="project" value="InterPro"/>
</dbReference>
<dbReference type="RefSeq" id="WP_126832302.1">
    <property type="nucleotide sequence ID" value="NZ_CBCRYB010000005.1"/>
</dbReference>
<dbReference type="SUPFAM" id="SSF47413">
    <property type="entry name" value="lambda repressor-like DNA-binding domains"/>
    <property type="match status" value="1"/>
</dbReference>
<sequence>MVNVQKLKGIIVERGTTQESVANSIGIDRSTFYRKMKQGGNFTVLEAQKLAKEIPLTADEAINIFFAGTVA</sequence>
<evidence type="ECO:0000313" key="1">
    <source>
        <dbReference type="EMBL" id="RSU01931.1"/>
    </source>
</evidence>
<dbReference type="Proteomes" id="UP000287101">
    <property type="component" value="Unassembled WGS sequence"/>
</dbReference>